<evidence type="ECO:0000313" key="3">
    <source>
        <dbReference type="Proteomes" id="UP000607645"/>
    </source>
</evidence>
<comment type="caution">
    <text evidence="2">The sequence shown here is derived from an EMBL/GenBank/DDBJ whole genome shotgun (WGS) entry which is preliminary data.</text>
</comment>
<sequence length="127" mass="14631">MVPDSRWLKFLREQLPHGSRIQLREMKDPYSPVEPGTMGTLDHIDDMGVLHVRWDNGRTLSLIPGEDRFSVLPPAPSLLKLYMPLTGDLFERDEWGDMDESSELGGRELLEHENSILAELRNRYSRG</sequence>
<dbReference type="RefSeq" id="WP_186919299.1">
    <property type="nucleotide sequence ID" value="NZ_JACOPQ010000007.1"/>
</dbReference>
<name>A0A8J6MD09_9FIRM</name>
<dbReference type="Proteomes" id="UP000607645">
    <property type="component" value="Unassembled WGS sequence"/>
</dbReference>
<dbReference type="InterPro" id="IPR025463">
    <property type="entry name" value="DUF4314"/>
</dbReference>
<accession>A0A8J6MD09</accession>
<gene>
    <name evidence="2" type="ORF">H8S62_10730</name>
</gene>
<evidence type="ECO:0000259" key="1">
    <source>
        <dbReference type="Pfam" id="PF14192"/>
    </source>
</evidence>
<keyword evidence="3" id="KW-1185">Reference proteome</keyword>
<evidence type="ECO:0000313" key="2">
    <source>
        <dbReference type="EMBL" id="MBC5737480.1"/>
    </source>
</evidence>
<proteinExistence type="predicted"/>
<protein>
    <submittedName>
        <fullName evidence="2">DUF4314 domain-containing protein</fullName>
    </submittedName>
</protein>
<dbReference type="AlphaFoldDB" id="A0A8J6MD09"/>
<reference evidence="2" key="1">
    <citation type="submission" date="2020-08" db="EMBL/GenBank/DDBJ databases">
        <title>Genome public.</title>
        <authorList>
            <person name="Liu C."/>
            <person name="Sun Q."/>
        </authorList>
    </citation>
    <scope>NUCLEOTIDE SEQUENCE</scope>
    <source>
        <strain evidence="2">NSJ-52</strain>
    </source>
</reference>
<organism evidence="2 3">
    <name type="scientific">Lawsonibacter faecis</name>
    <dbReference type="NCBI Taxonomy" id="2763052"/>
    <lineage>
        <taxon>Bacteria</taxon>
        <taxon>Bacillati</taxon>
        <taxon>Bacillota</taxon>
        <taxon>Clostridia</taxon>
        <taxon>Eubacteriales</taxon>
        <taxon>Oscillospiraceae</taxon>
        <taxon>Lawsonibacter</taxon>
    </lineage>
</organism>
<dbReference type="Pfam" id="PF14192">
    <property type="entry name" value="DUF4314"/>
    <property type="match status" value="1"/>
</dbReference>
<feature type="domain" description="DUF4314" evidence="1">
    <location>
        <begin position="7"/>
        <end position="71"/>
    </location>
</feature>
<dbReference type="EMBL" id="JACOPQ010000007">
    <property type="protein sequence ID" value="MBC5737480.1"/>
    <property type="molecule type" value="Genomic_DNA"/>
</dbReference>